<dbReference type="SUPFAM" id="SSF47336">
    <property type="entry name" value="ACP-like"/>
    <property type="match status" value="1"/>
</dbReference>
<proteinExistence type="predicted"/>
<dbReference type="PROSITE" id="PS50075">
    <property type="entry name" value="CARRIER"/>
    <property type="match status" value="1"/>
</dbReference>
<dbReference type="EMBL" id="FLUQ01000002">
    <property type="protein sequence ID" value="SBW03813.1"/>
    <property type="molecule type" value="Genomic_DNA"/>
</dbReference>
<gene>
    <name evidence="2" type="ORF">KL86DPRO_20208</name>
</gene>
<name>A0A212JWN4_9DELT</name>
<evidence type="ECO:0000259" key="1">
    <source>
        <dbReference type="PROSITE" id="PS50075"/>
    </source>
</evidence>
<evidence type="ECO:0000313" key="2">
    <source>
        <dbReference type="EMBL" id="SBW03813.1"/>
    </source>
</evidence>
<protein>
    <recommendedName>
        <fullName evidence="1">Carrier domain-containing protein</fullName>
    </recommendedName>
</protein>
<sequence length="84" mass="9543">MEEAVLKILQDMHPDFSFDEDVNFIEESYLDSFDIVTLVAELEEKFDVLISALDIVPENFFSIASICALVKRSESTQVEVAQKP</sequence>
<dbReference type="AlphaFoldDB" id="A0A212JWN4"/>
<dbReference type="Gene3D" id="1.10.1200.10">
    <property type="entry name" value="ACP-like"/>
    <property type="match status" value="1"/>
</dbReference>
<feature type="domain" description="Carrier" evidence="1">
    <location>
        <begin position="1"/>
        <end position="74"/>
    </location>
</feature>
<dbReference type="InterPro" id="IPR009081">
    <property type="entry name" value="PP-bd_ACP"/>
</dbReference>
<dbReference type="Pfam" id="PF00550">
    <property type="entry name" value="PP-binding"/>
    <property type="match status" value="1"/>
</dbReference>
<reference evidence="2" key="1">
    <citation type="submission" date="2016-04" db="EMBL/GenBank/DDBJ databases">
        <authorList>
            <person name="Evans L.H."/>
            <person name="Alamgir A."/>
            <person name="Owens N."/>
            <person name="Weber N.D."/>
            <person name="Virtaneva K."/>
            <person name="Barbian K."/>
            <person name="Babar A."/>
            <person name="Rosenke K."/>
        </authorList>
    </citation>
    <scope>NUCLEOTIDE SEQUENCE</scope>
    <source>
        <strain evidence="2">86</strain>
    </source>
</reference>
<organism evidence="2">
    <name type="scientific">uncultured delta proteobacterium</name>
    <dbReference type="NCBI Taxonomy" id="34034"/>
    <lineage>
        <taxon>Bacteria</taxon>
        <taxon>Deltaproteobacteria</taxon>
        <taxon>environmental samples</taxon>
    </lineage>
</organism>
<dbReference type="InterPro" id="IPR036736">
    <property type="entry name" value="ACP-like_sf"/>
</dbReference>
<accession>A0A212JWN4</accession>